<evidence type="ECO:0000313" key="1">
    <source>
        <dbReference type="EMBL" id="QOD55580.1"/>
    </source>
</evidence>
<name>A0A7L8A0W3_PHODP</name>
<dbReference type="Proteomes" id="UP000516656">
    <property type="component" value="Chromosome 1"/>
</dbReference>
<dbReference type="AlphaFoldDB" id="A0A7L8A0W3"/>
<protein>
    <submittedName>
        <fullName evidence="1">Uncharacterized protein</fullName>
    </submittedName>
</protein>
<sequence>MKAIEILKKNRANFRIRVEKVEADLVIDKLTESFEVGSTVKGYLVPVPQNAFKGRLPRFKKYTFSEVEPEKQVDAVLKFNVEKWRFEIHTSSTLSGVCKRNKMQFDGENCCWYTACSHISNKVRKEMSVNNNVEFDKDYSKNIHTFLRSEERADERYEQNAHKPIEELEVALSDDELANVLNKVCDYSIKLRGKWWKSDYKEYRLFEVYNGGRFGTHSHVQKDGYAKQFRSGEYIKRVCHAYDCQTVEDLVTKL</sequence>
<dbReference type="RefSeq" id="WP_191169267.1">
    <property type="nucleotide sequence ID" value="NZ_CP061861.1"/>
</dbReference>
<organism evidence="1 2">
    <name type="scientific">Photobacterium damsela subsp. piscicida</name>
    <name type="common">Pasteurella piscicida</name>
    <dbReference type="NCBI Taxonomy" id="38294"/>
    <lineage>
        <taxon>Bacteria</taxon>
        <taxon>Pseudomonadati</taxon>
        <taxon>Pseudomonadota</taxon>
        <taxon>Gammaproteobacteria</taxon>
        <taxon>Vibrionales</taxon>
        <taxon>Vibrionaceae</taxon>
        <taxon>Photobacterium</taxon>
    </lineage>
</organism>
<dbReference type="EMBL" id="CP061854">
    <property type="protein sequence ID" value="QOD55580.1"/>
    <property type="molecule type" value="Genomic_DNA"/>
</dbReference>
<gene>
    <name evidence="1" type="ORF">IC627_09510</name>
</gene>
<proteinExistence type="predicted"/>
<evidence type="ECO:0000313" key="2">
    <source>
        <dbReference type="Proteomes" id="UP000516656"/>
    </source>
</evidence>
<accession>A0A7L8A0W3</accession>
<reference evidence="1 2" key="1">
    <citation type="submission" date="2020-09" db="EMBL/GenBank/DDBJ databases">
        <title>Complete, closed and curated genome sequences of Photobacterium damselae subsp. piscicida isolates from Australia indicate localised evolution and additional plasmid-borne pathogenicity mechanisms.</title>
        <authorList>
            <person name="Baseggio L."/>
            <person name="Silayeva O."/>
            <person name="Buller N."/>
            <person name="Landos M."/>
            <person name="Engelstaedter J."/>
            <person name="Barnes A.C."/>
        </authorList>
    </citation>
    <scope>NUCLEOTIDE SEQUENCE [LARGE SCALE GENOMIC DNA]</scope>
    <source>
        <strain evidence="1 2">AS-16-0540-1</strain>
    </source>
</reference>